<sequence>MGLFNRNKSKENIEIFDDDIRDLKRNIVNKTGKEQPNLFNDENIDINIHTEELGTKKGLSNFFTKLKKNHIDILKGCVADKSAAELIKILKRTNKSKFKNDILNPLIEAGFLELTIPEKPKSPKQKYRPTGKFVARISKN</sequence>
<dbReference type="KEGG" id="ebh:BSEPE_0867"/>
<organism evidence="2 3">
    <name type="scientific">endosymbiont of Bathymodiolus septemdierum str. Myojin knoll</name>
    <dbReference type="NCBI Taxonomy" id="1303921"/>
    <lineage>
        <taxon>Bacteria</taxon>
        <taxon>Pseudomonadati</taxon>
        <taxon>Pseudomonadota</taxon>
        <taxon>Gammaproteobacteria</taxon>
        <taxon>sulfur-oxidizing symbionts</taxon>
    </lineage>
</organism>
<keyword evidence="3" id="KW-1185">Reference proteome</keyword>
<evidence type="ECO:0000259" key="1">
    <source>
        <dbReference type="Pfam" id="PF21247"/>
    </source>
</evidence>
<reference evidence="2 3" key="2">
    <citation type="journal article" date="2016" name="ISME J.">
        <title>Heterogeneous composition of key metabolic gene clusters in a vent mussel symbiont population.</title>
        <authorList>
            <person name="Ikuta T."/>
            <person name="Takaki Y."/>
            <person name="Nagai Y."/>
            <person name="Shimamura S."/>
            <person name="Tsuda M."/>
            <person name="Kawagucci S."/>
            <person name="Aoki Y."/>
            <person name="Inoue K."/>
            <person name="Teruya M."/>
            <person name="Satou K."/>
            <person name="Teruya K."/>
            <person name="Shimoji M."/>
            <person name="Tamotsu H."/>
            <person name="Hirano T."/>
            <person name="Maruyama T."/>
            <person name="Yoshida T."/>
        </authorList>
    </citation>
    <scope>NUCLEOTIDE SEQUENCE [LARGE SCALE GENOMIC DNA]</scope>
    <source>
        <strain evidence="2 3">Myojin Knoll</strain>
    </source>
</reference>
<feature type="domain" description="Filamentation induced by cAMP protein Fic-like C-terminal" evidence="1">
    <location>
        <begin position="79"/>
        <end position="128"/>
    </location>
</feature>
<dbReference type="RefSeq" id="WP_066044513.1">
    <property type="nucleotide sequence ID" value="NZ_AP013042.1"/>
</dbReference>
<dbReference type="Pfam" id="PF21247">
    <property type="entry name" value="Fic-like_C"/>
    <property type="match status" value="1"/>
</dbReference>
<gene>
    <name evidence="2" type="ORF">BSEPE_0867</name>
</gene>
<dbReference type="EMBL" id="AP013042">
    <property type="protein sequence ID" value="BAS67859.1"/>
    <property type="molecule type" value="Genomic_DNA"/>
</dbReference>
<accession>A0A0P0URI8</accession>
<evidence type="ECO:0000313" key="3">
    <source>
        <dbReference type="Proteomes" id="UP000067399"/>
    </source>
</evidence>
<dbReference type="AlphaFoldDB" id="A0A0P0URI8"/>
<dbReference type="STRING" id="1303921.BSEPE_0867"/>
<dbReference type="Proteomes" id="UP000067399">
    <property type="component" value="Chromosome"/>
</dbReference>
<name>A0A0P0URI8_9GAMM</name>
<proteinExistence type="predicted"/>
<evidence type="ECO:0000313" key="2">
    <source>
        <dbReference type="EMBL" id="BAS67859.1"/>
    </source>
</evidence>
<protein>
    <recommendedName>
        <fullName evidence="1">Filamentation induced by cAMP protein Fic-like C-terminal domain-containing protein</fullName>
    </recommendedName>
</protein>
<dbReference type="InterPro" id="IPR049514">
    <property type="entry name" value="Fic-like_C"/>
</dbReference>
<dbReference type="OrthoDB" id="9807853at2"/>
<reference evidence="2 3" key="1">
    <citation type="journal article" date="2000" name="Mar. Ecol. Prog. Ser.">
        <title>Phylogenetic characterization of endosymbionts in three hydrothermal vent mussels: influence on host distributions.</title>
        <authorList>
            <person name="Fujiwara Y."/>
            <person name="Takai K."/>
            <person name="Uematsu K."/>
            <person name="Tsuchida S."/>
            <person name="Hunt J.C."/>
            <person name="Hashimoto J."/>
        </authorList>
    </citation>
    <scope>NUCLEOTIDE SEQUENCE [LARGE SCALE GENOMIC DNA]</scope>
    <source>
        <strain evidence="2 3">Myojin Knoll</strain>
    </source>
</reference>